<dbReference type="PROSITE" id="PS50146">
    <property type="entry name" value="DAGK"/>
    <property type="match status" value="1"/>
</dbReference>
<dbReference type="InterPro" id="IPR001206">
    <property type="entry name" value="Diacylglycerol_kinase_cat_dom"/>
</dbReference>
<dbReference type="PANTHER" id="PTHR11255">
    <property type="entry name" value="DIACYLGLYCEROL KINASE"/>
    <property type="match status" value="1"/>
</dbReference>
<evidence type="ECO:0000256" key="1">
    <source>
        <dbReference type="SAM" id="MobiDB-lite"/>
    </source>
</evidence>
<dbReference type="KEGG" id="snh:120064569"/>
<dbReference type="Proteomes" id="UP000808372">
    <property type="component" value="Chromosome 20"/>
</dbReference>
<dbReference type="Pfam" id="PF00781">
    <property type="entry name" value="DAGK_cat"/>
    <property type="match status" value="1"/>
</dbReference>
<dbReference type="GO" id="GO:0007165">
    <property type="term" value="P:signal transduction"/>
    <property type="evidence" value="ECO:0007669"/>
    <property type="project" value="InterPro"/>
</dbReference>
<dbReference type="PANTHER" id="PTHR11255:SF38">
    <property type="entry name" value="DIACYLGLYCEROL KINASE ALPHA"/>
    <property type="match status" value="1"/>
</dbReference>
<evidence type="ECO:0000313" key="3">
    <source>
        <dbReference type="Proteomes" id="UP000808372"/>
    </source>
</evidence>
<evidence type="ECO:0000259" key="2">
    <source>
        <dbReference type="PROSITE" id="PS50146"/>
    </source>
</evidence>
<accession>A0A8U1F729</accession>
<dbReference type="GO" id="GO:0005886">
    <property type="term" value="C:plasma membrane"/>
    <property type="evidence" value="ECO:0007669"/>
    <property type="project" value="TreeGrafter"/>
</dbReference>
<dbReference type="GeneID" id="120064569"/>
<evidence type="ECO:0000313" key="4">
    <source>
        <dbReference type="RefSeq" id="XP_038871088.1"/>
    </source>
</evidence>
<keyword evidence="3" id="KW-1185">Reference proteome</keyword>
<proteinExistence type="predicted"/>
<dbReference type="RefSeq" id="XP_038871088.1">
    <property type="nucleotide sequence ID" value="XM_039015160.1"/>
</dbReference>
<feature type="compositionally biased region" description="Basic and acidic residues" evidence="1">
    <location>
        <begin position="31"/>
        <end position="42"/>
    </location>
</feature>
<sequence length="110" mass="12259">MRHDECVIFGSSSCDSKRPHSATMGHILSLQEKDEEGRRNSTEDTSLEDITPDGHILQIAPIPDTHPLLVFVNPKSGGKQGERVMRKFHYLLNPRQVINFSDGGPGPRPE</sequence>
<dbReference type="InterPro" id="IPR037607">
    <property type="entry name" value="DGK"/>
</dbReference>
<name>A0A8U1F729_SALNM</name>
<protein>
    <submittedName>
        <fullName evidence="4">Diacylglycerol kinase beta-like</fullName>
    </submittedName>
</protein>
<gene>
    <name evidence="4" type="primary">LOC120064569</name>
</gene>
<dbReference type="AlphaFoldDB" id="A0A8U1F729"/>
<dbReference type="GO" id="GO:0004143">
    <property type="term" value="F:ATP-dependent diacylglycerol kinase activity"/>
    <property type="evidence" value="ECO:0007669"/>
    <property type="project" value="InterPro"/>
</dbReference>
<feature type="region of interest" description="Disordered" evidence="1">
    <location>
        <begin position="28"/>
        <end position="52"/>
    </location>
</feature>
<reference evidence="4" key="1">
    <citation type="submission" date="2025-08" db="UniProtKB">
        <authorList>
            <consortium name="RefSeq"/>
        </authorList>
    </citation>
    <scope>IDENTIFICATION</scope>
    <source>
        <tissue evidence="4">White muscle</tissue>
    </source>
</reference>
<organism evidence="3 4">
    <name type="scientific">Salvelinus namaycush</name>
    <name type="common">Lake trout</name>
    <name type="synonym">Salmo namaycush</name>
    <dbReference type="NCBI Taxonomy" id="8040"/>
    <lineage>
        <taxon>Eukaryota</taxon>
        <taxon>Metazoa</taxon>
        <taxon>Chordata</taxon>
        <taxon>Craniata</taxon>
        <taxon>Vertebrata</taxon>
        <taxon>Euteleostomi</taxon>
        <taxon>Actinopterygii</taxon>
        <taxon>Neopterygii</taxon>
        <taxon>Teleostei</taxon>
        <taxon>Protacanthopterygii</taxon>
        <taxon>Salmoniformes</taxon>
        <taxon>Salmonidae</taxon>
        <taxon>Salmoninae</taxon>
        <taxon>Salvelinus</taxon>
    </lineage>
</organism>
<feature type="domain" description="DAGKc" evidence="2">
    <location>
        <begin position="63"/>
        <end position="110"/>
    </location>
</feature>